<reference evidence="7" key="1">
    <citation type="journal article" date="2019" name="Int. J. Syst. Evol. Microbiol.">
        <title>The Global Catalogue of Microorganisms (GCM) 10K type strain sequencing project: providing services to taxonomists for standard genome sequencing and annotation.</title>
        <authorList>
            <consortium name="The Broad Institute Genomics Platform"/>
            <consortium name="The Broad Institute Genome Sequencing Center for Infectious Disease"/>
            <person name="Wu L."/>
            <person name="Ma J."/>
        </authorList>
    </citation>
    <scope>NUCLEOTIDE SEQUENCE [LARGE SCALE GENOMIC DNA]</scope>
    <source>
        <strain evidence="7">JCM 12165</strain>
    </source>
</reference>
<evidence type="ECO:0000256" key="3">
    <source>
        <dbReference type="ARBA" id="ARBA00022989"/>
    </source>
</evidence>
<dbReference type="InterPro" id="IPR032808">
    <property type="entry name" value="DoxX"/>
</dbReference>
<evidence type="ECO:0000256" key="4">
    <source>
        <dbReference type="ARBA" id="ARBA00023136"/>
    </source>
</evidence>
<dbReference type="Pfam" id="PF13564">
    <property type="entry name" value="DoxX_2"/>
    <property type="match status" value="1"/>
</dbReference>
<gene>
    <name evidence="6" type="ORF">ACFSCY_06495</name>
</gene>
<feature type="transmembrane region" description="Helical" evidence="5">
    <location>
        <begin position="6"/>
        <end position="26"/>
    </location>
</feature>
<dbReference type="Proteomes" id="UP001597145">
    <property type="component" value="Unassembled WGS sequence"/>
</dbReference>
<sequence length="126" mass="12820">MEITLWIVQGLLALAFLGAGGMKLVTPRKRLIDSGSGMAWVNDFSEPAVKAIAAAEVLGALGLVLPGALGVATVLTPLAGIGLFLIMVGAVVTHIRRGENAAVTPPLVLGLLALAVAVARFGPYPL</sequence>
<keyword evidence="4 5" id="KW-0472">Membrane</keyword>
<protein>
    <submittedName>
        <fullName evidence="6">DoxX family protein</fullName>
    </submittedName>
</protein>
<dbReference type="RefSeq" id="WP_343974963.1">
    <property type="nucleotide sequence ID" value="NZ_BAAAJG010000008.1"/>
</dbReference>
<evidence type="ECO:0000256" key="5">
    <source>
        <dbReference type="SAM" id="Phobius"/>
    </source>
</evidence>
<keyword evidence="7" id="KW-1185">Reference proteome</keyword>
<dbReference type="EMBL" id="JBHUCP010000004">
    <property type="protein sequence ID" value="MFD1529084.1"/>
    <property type="molecule type" value="Genomic_DNA"/>
</dbReference>
<organism evidence="6 7">
    <name type="scientific">Pseudonocardia aurantiaca</name>
    <dbReference type="NCBI Taxonomy" id="75290"/>
    <lineage>
        <taxon>Bacteria</taxon>
        <taxon>Bacillati</taxon>
        <taxon>Actinomycetota</taxon>
        <taxon>Actinomycetes</taxon>
        <taxon>Pseudonocardiales</taxon>
        <taxon>Pseudonocardiaceae</taxon>
        <taxon>Pseudonocardia</taxon>
    </lineage>
</organism>
<comment type="caution">
    <text evidence="6">The sequence shown here is derived from an EMBL/GenBank/DDBJ whole genome shotgun (WGS) entry which is preliminary data.</text>
</comment>
<evidence type="ECO:0000313" key="7">
    <source>
        <dbReference type="Proteomes" id="UP001597145"/>
    </source>
</evidence>
<evidence type="ECO:0000256" key="2">
    <source>
        <dbReference type="ARBA" id="ARBA00022692"/>
    </source>
</evidence>
<accession>A0ABW4FFS5</accession>
<keyword evidence="3 5" id="KW-1133">Transmembrane helix</keyword>
<feature type="transmembrane region" description="Helical" evidence="5">
    <location>
        <begin position="47"/>
        <end position="69"/>
    </location>
</feature>
<comment type="subcellular location">
    <subcellularLocation>
        <location evidence="1">Membrane</location>
        <topology evidence="1">Multi-pass membrane protein</topology>
    </subcellularLocation>
</comment>
<feature type="transmembrane region" description="Helical" evidence="5">
    <location>
        <begin position="75"/>
        <end position="95"/>
    </location>
</feature>
<evidence type="ECO:0000256" key="1">
    <source>
        <dbReference type="ARBA" id="ARBA00004141"/>
    </source>
</evidence>
<proteinExistence type="predicted"/>
<keyword evidence="2 5" id="KW-0812">Transmembrane</keyword>
<feature type="transmembrane region" description="Helical" evidence="5">
    <location>
        <begin position="107"/>
        <end position="124"/>
    </location>
</feature>
<name>A0ABW4FFS5_9PSEU</name>
<evidence type="ECO:0000313" key="6">
    <source>
        <dbReference type="EMBL" id="MFD1529084.1"/>
    </source>
</evidence>